<dbReference type="InterPro" id="IPR005204">
    <property type="entry name" value="Hemocyanin_N"/>
</dbReference>
<dbReference type="STRING" id="30069.A0A182Y243"/>
<evidence type="ECO:0000259" key="3">
    <source>
        <dbReference type="Pfam" id="PF03722"/>
    </source>
</evidence>
<evidence type="ECO:0000259" key="4">
    <source>
        <dbReference type="Pfam" id="PF03723"/>
    </source>
</evidence>
<reference evidence="6" key="1">
    <citation type="journal article" date="2014" name="Genome Biol.">
        <title>Genome analysis of a major urban malaria vector mosquito, Anopheles stephensi.</title>
        <authorList>
            <person name="Jiang X."/>
            <person name="Peery A."/>
            <person name="Hall A.B."/>
            <person name="Sharma A."/>
            <person name="Chen X.G."/>
            <person name="Waterhouse R.M."/>
            <person name="Komissarov A."/>
            <person name="Riehle M.M."/>
            <person name="Shouche Y."/>
            <person name="Sharakhova M.V."/>
            <person name="Lawson D."/>
            <person name="Pakpour N."/>
            <person name="Arensburger P."/>
            <person name="Davidson V.L."/>
            <person name="Eiglmeier K."/>
            <person name="Emrich S."/>
            <person name="George P."/>
            <person name="Kennedy R.C."/>
            <person name="Mane S.P."/>
            <person name="Maslen G."/>
            <person name="Oringanje C."/>
            <person name="Qi Y."/>
            <person name="Settlage R."/>
            <person name="Tojo M."/>
            <person name="Tubio J.M."/>
            <person name="Unger M.F."/>
            <person name="Wang B."/>
            <person name="Vernick K.D."/>
            <person name="Ribeiro J.M."/>
            <person name="James A.A."/>
            <person name="Michel K."/>
            <person name="Riehle M.A."/>
            <person name="Luckhart S."/>
            <person name="Sharakhov I.V."/>
            <person name="Tu Z."/>
        </authorList>
    </citation>
    <scope>NUCLEOTIDE SEQUENCE [LARGE SCALE GENOMIC DNA]</scope>
    <source>
        <strain evidence="6">Indian</strain>
    </source>
</reference>
<organism evidence="5 6">
    <name type="scientific">Anopheles stephensi</name>
    <name type="common">Indo-Pakistan malaria mosquito</name>
    <dbReference type="NCBI Taxonomy" id="30069"/>
    <lineage>
        <taxon>Eukaryota</taxon>
        <taxon>Metazoa</taxon>
        <taxon>Ecdysozoa</taxon>
        <taxon>Arthropoda</taxon>
        <taxon>Hexapoda</taxon>
        <taxon>Insecta</taxon>
        <taxon>Pterygota</taxon>
        <taxon>Neoptera</taxon>
        <taxon>Endopterygota</taxon>
        <taxon>Diptera</taxon>
        <taxon>Nematocera</taxon>
        <taxon>Culicoidea</taxon>
        <taxon>Culicidae</taxon>
        <taxon>Anophelinae</taxon>
        <taxon>Anopheles</taxon>
    </lineage>
</organism>
<proteinExistence type="predicted"/>
<feature type="domain" description="Hemocyanin N-terminal" evidence="3">
    <location>
        <begin position="35"/>
        <end position="156"/>
    </location>
</feature>
<keyword evidence="1" id="KW-0758">Storage protein</keyword>
<dbReference type="InterPro" id="IPR037020">
    <property type="entry name" value="Hemocyanin_C_sf"/>
</dbReference>
<dbReference type="GO" id="GO:0097009">
    <property type="term" value="P:energy homeostasis"/>
    <property type="evidence" value="ECO:0007669"/>
    <property type="project" value="UniProtKB-ARBA"/>
</dbReference>
<dbReference type="PROSITE" id="PS00210">
    <property type="entry name" value="HEMOCYANIN_2"/>
    <property type="match status" value="2"/>
</dbReference>
<dbReference type="EnsemblMetazoa" id="ASTEI02529-RA">
    <property type="protein sequence ID" value="ASTEI02529-PA"/>
    <property type="gene ID" value="ASTEI02529"/>
</dbReference>
<dbReference type="VEuPathDB" id="VectorBase:ASTE003772"/>
<dbReference type="PANTHER" id="PTHR11511:SF5">
    <property type="entry name" value="FAT-BODY PROTEIN 1-RELATED"/>
    <property type="match status" value="1"/>
</dbReference>
<evidence type="ECO:0000313" key="6">
    <source>
        <dbReference type="Proteomes" id="UP000076408"/>
    </source>
</evidence>
<dbReference type="InterPro" id="IPR000896">
    <property type="entry name" value="Hemocyanin/hexamerin_mid_dom"/>
</dbReference>
<feature type="domain" description="Hemocyanin N-terminal" evidence="3">
    <location>
        <begin position="708"/>
        <end position="829"/>
    </location>
</feature>
<dbReference type="Gene3D" id="1.10.1280.10">
    <property type="entry name" value="Di-copper center containing domain from catechol oxidase"/>
    <property type="match status" value="2"/>
</dbReference>
<reference evidence="5" key="2">
    <citation type="submission" date="2020-05" db="UniProtKB">
        <authorList>
            <consortium name="EnsemblMetazoa"/>
        </authorList>
    </citation>
    <scope>IDENTIFICATION</scope>
    <source>
        <strain evidence="5">Indian</strain>
    </source>
</reference>
<dbReference type="InterPro" id="IPR013788">
    <property type="entry name" value="Hemocyanin/hexamerin"/>
</dbReference>
<dbReference type="SUPFAM" id="SSF81296">
    <property type="entry name" value="E set domains"/>
    <property type="match status" value="2"/>
</dbReference>
<feature type="domain" description="Hemocyanin middle" evidence="2">
    <location>
        <begin position="161"/>
        <end position="430"/>
    </location>
</feature>
<dbReference type="InterPro" id="IPR036697">
    <property type="entry name" value="Hemocyanin_N_sf"/>
</dbReference>
<dbReference type="InterPro" id="IPR008922">
    <property type="entry name" value="Di-copper_centre_dom_sf"/>
</dbReference>
<dbReference type="Pfam" id="PF03723">
    <property type="entry name" value="Hemocyanin_C"/>
    <property type="match status" value="2"/>
</dbReference>
<sequence>MKLIILAVAISLAVLASGSYVPSTKYEAKYADKDFLFKQKFFFEVLRNIHLPLKYEEYMPYTKTWVADESKYNDFTQVAEFFDWYKTGAFLEKGEIFTIYNELYLRQTYALFSFLYNSADWDTYYKNLIWARDNINEGMFIYVVHLTVMHRSDLQGLVLPAIYEIYPYYFFNTDVIRSISYKKLYDPKFGFYGNGKYNVVYANYTASYPVDYYNNFYTEEYLNYYTEDIGLNSYYYYFMMDYPFFLGGDKFGLMKDRRGELYWYMHQQLLARYNLERMSNYMGTVKPLVWRFPLKTGYFSLLSYFNGVPFKSRDNNYMITDEFYYKLDWINSWEMKIRKIIEDGFYIMEDGSRIDLRLPESIDFFGNLLNSNVDGVDASYMGYIEVFSRLLLSGNDYNAYKVWPSALMQFETSLRDPVFYQLYERFIDLYYYFKRFLPSYTYDELNFNGVIIKDVTFDKLVTYFDYFDSDVSNVLPMPSTDKYFDFAVFARQRRLNHKPFSYTMNVMSEYTGKAIIRMFLGPKFDRFFDLQYYKKYFFELDQYMVDFTSGKNTFVRNSRDFYWSVKDRTMYTDLYKKIMLGYNGQEKFTLDMSEAHCGFPDRLILPKGWTSGMPMQFYFIITPYTTKTSEQYYDKSFTCGVGSGTRFYDGFAFGYPFDRVINFNYFYTKNMYFKDLIILAVAISLAVLASGSYVPSTKYEAKYADKDFLFKQKFFFEVLRNIHLPLKYEEYMPYTKTWVADESKYNDFTQVAEFFDWYKTGAFLEKGEIFTIYNELYLRQTYALFSFLYNSADWDTYYKNLIWARDNINEGMFIYVVHLTVMHRSDLQGLVLPAIYEIYPYYFFNTDVIRSISYKKLYDPKFGFYGNGKYNVVYANYTASYPVDYYNNFYTEEYLNYYTEDIGLNSYYYYFMMDYPFFLGGDKFGLMKDRRGELYWYMHQQLLARYNLERMSNYMGTVKPLVWRFPLKTGYFSLLSYFNGVPFKSRDNNYMITDEFYYKLDWINSWEMKIRKIIEDGFYIMEDGSRIDLRLPESIDFFGNLLNSNVDGVDASYMGYIEVFSRLLLSGNDYNAYKVWPSALMQFETSLRDPVFYQLYERFIDLYYYFKRFLPSYTYDELNFNGVIIKDVTFDKLVTYFDYFDSDVSNVLPMPSTDKYFDFAVFARQRRLNHKPFSYTMNVMSEYTGKAIIRMFLGPKFDRFFDLQYYKKYFFELDQYMVDFTSGKNTFVRNSRDFYWSVKDRTMYTDLYKKIMLGYNGQEKFTLDMSEAHCGFPDRLILPKGWTSGMPMQFYFIITPYTTKTSEQGYYYDKSFTCGVGSGMRFYDGFAFGYPFDRVINFNYFYTKNMYFKDVFIYHNDEIKMNQTF</sequence>
<dbReference type="Pfam" id="PF03722">
    <property type="entry name" value="Hemocyanin_N"/>
    <property type="match status" value="2"/>
</dbReference>
<dbReference type="OMA" id="WINSWEM"/>
<dbReference type="PANTHER" id="PTHR11511">
    <property type="entry name" value="LARVAL STORAGE PROTEIN/PHENOLOXIDASE"/>
    <property type="match status" value="1"/>
</dbReference>
<dbReference type="InterPro" id="IPR014756">
    <property type="entry name" value="Ig_E-set"/>
</dbReference>
<dbReference type="InterPro" id="IPR005203">
    <property type="entry name" value="Hemocyanin_C"/>
</dbReference>
<dbReference type="GO" id="GO:0005615">
    <property type="term" value="C:extracellular space"/>
    <property type="evidence" value="ECO:0007669"/>
    <property type="project" value="UniProtKB-ARBA"/>
</dbReference>
<dbReference type="Pfam" id="PF00372">
    <property type="entry name" value="Hemocyanin_M"/>
    <property type="match status" value="2"/>
</dbReference>
<dbReference type="Gene3D" id="2.60.40.1520">
    <property type="entry name" value="Hemocyanin, C-terminal domain"/>
    <property type="match status" value="2"/>
</dbReference>
<name>A0A182Y243_ANOST</name>
<dbReference type="PRINTS" id="PR00187">
    <property type="entry name" value="HAEMOCYANIN"/>
</dbReference>
<dbReference type="Gene3D" id="1.20.1370.10">
    <property type="entry name" value="Hemocyanin, N-terminal domain"/>
    <property type="match status" value="2"/>
</dbReference>
<evidence type="ECO:0000313" key="5">
    <source>
        <dbReference type="EnsemblMetazoa" id="ASTEI02529-PA"/>
    </source>
</evidence>
<dbReference type="SUPFAM" id="SSF48056">
    <property type="entry name" value="Di-copper centre-containing domain"/>
    <property type="match status" value="2"/>
</dbReference>
<dbReference type="VEuPathDB" id="VectorBase:ASTEI02529"/>
<dbReference type="SUPFAM" id="SSF48050">
    <property type="entry name" value="Hemocyanin, N-terminal domain"/>
    <property type="match status" value="2"/>
</dbReference>
<dbReference type="GO" id="GO:0045735">
    <property type="term" value="F:nutrient reservoir activity"/>
    <property type="evidence" value="ECO:0007669"/>
    <property type="project" value="UniProtKB-KW"/>
</dbReference>
<accession>A0A182Y243</accession>
<dbReference type="VEuPathDB" id="VectorBase:ASTEI20_032807"/>
<dbReference type="Proteomes" id="UP000076408">
    <property type="component" value="Unassembled WGS sequence"/>
</dbReference>
<keyword evidence="6" id="KW-1185">Reference proteome</keyword>
<evidence type="ECO:0008006" key="7">
    <source>
        <dbReference type="Google" id="ProtNLM"/>
    </source>
</evidence>
<feature type="domain" description="Hemocyanin C-terminal" evidence="4">
    <location>
        <begin position="1112"/>
        <end position="1355"/>
    </location>
</feature>
<evidence type="ECO:0000259" key="2">
    <source>
        <dbReference type="Pfam" id="PF00372"/>
    </source>
</evidence>
<evidence type="ECO:0000256" key="1">
    <source>
        <dbReference type="ARBA" id="ARBA00022761"/>
    </source>
</evidence>
<feature type="domain" description="Hemocyanin C-terminal" evidence="4">
    <location>
        <begin position="439"/>
        <end position="678"/>
    </location>
</feature>
<feature type="domain" description="Hemocyanin middle" evidence="2">
    <location>
        <begin position="834"/>
        <end position="1103"/>
    </location>
</feature>
<protein>
    <recommendedName>
        <fullName evidence="7">Hexamerin A</fullName>
    </recommendedName>
</protein>